<keyword evidence="3" id="KW-1185">Reference proteome</keyword>
<evidence type="ECO:0000256" key="1">
    <source>
        <dbReference type="SAM" id="MobiDB-lite"/>
    </source>
</evidence>
<dbReference type="Proteomes" id="UP000006753">
    <property type="component" value="Unassembled WGS sequence"/>
</dbReference>
<evidence type="ECO:0000313" key="3">
    <source>
        <dbReference type="Proteomes" id="UP000006753"/>
    </source>
</evidence>
<evidence type="ECO:0000313" key="2">
    <source>
        <dbReference type="EMBL" id="EKD19964.1"/>
    </source>
</evidence>
<accession>K1Y453</accession>
<dbReference type="HOGENOM" id="CLU_1326630_0_0_1"/>
<dbReference type="OrthoDB" id="10386824at2759"/>
<dbReference type="AlphaFoldDB" id="K1Y453"/>
<dbReference type="EMBL" id="JH921430">
    <property type="protein sequence ID" value="EKD19964.1"/>
    <property type="molecule type" value="Genomic_DNA"/>
</dbReference>
<dbReference type="GeneID" id="18757851"/>
<dbReference type="InParanoid" id="K1Y453"/>
<protein>
    <submittedName>
        <fullName evidence="2">Uncharacterized protein</fullName>
    </submittedName>
</protein>
<feature type="compositionally biased region" description="Basic and acidic residues" evidence="1">
    <location>
        <begin position="156"/>
        <end position="176"/>
    </location>
</feature>
<feature type="region of interest" description="Disordered" evidence="1">
    <location>
        <begin position="120"/>
        <end position="207"/>
    </location>
</feature>
<name>K1Y453_MARBU</name>
<reference evidence="2 3" key="1">
    <citation type="journal article" date="2012" name="BMC Genomics">
        <title>Sequencing the genome of Marssonina brunnea reveals fungus-poplar co-evolution.</title>
        <authorList>
            <person name="Zhu S."/>
            <person name="Cao Y.-Z."/>
            <person name="Jiang C."/>
            <person name="Tan B.-Y."/>
            <person name="Wang Z."/>
            <person name="Feng S."/>
            <person name="Zhang L."/>
            <person name="Su X.-H."/>
            <person name="Brejova B."/>
            <person name="Vinar T."/>
            <person name="Xu M."/>
            <person name="Wang M.-X."/>
            <person name="Zhang S.-G."/>
            <person name="Huang M.-R."/>
            <person name="Wu R."/>
            <person name="Zhou Y."/>
        </authorList>
    </citation>
    <scope>NUCLEOTIDE SEQUENCE [LARGE SCALE GENOMIC DNA]</scope>
    <source>
        <strain evidence="2 3">MB_m1</strain>
    </source>
</reference>
<sequence length="207" mass="23614">MCLTTTYVYSLLAHPIYPLTYLPNHLPATRHKPEDDLLIEMPGAPRLDVCGHKHLIRHYCKLKNPMLCDDTLNDKQCRHYQCCSCIEYETGVSTLLDEEDSAKFSSTSDSIKNWIADTQHIEQPEQPEQEWSSKGQEMEEAAADDPGPGAAPPTEQEQHREDDRARDVDEGVHMDEGVVVDMEWLKQESQSQDTQWMAAGDRSQEKN</sequence>
<gene>
    <name evidence="2" type="ORF">MBM_01916</name>
</gene>
<dbReference type="KEGG" id="mbe:MBM_01916"/>
<organism evidence="2 3">
    <name type="scientific">Marssonina brunnea f. sp. multigermtubi (strain MB_m1)</name>
    <name type="common">Marssonina leaf spot fungus</name>
    <dbReference type="NCBI Taxonomy" id="1072389"/>
    <lineage>
        <taxon>Eukaryota</taxon>
        <taxon>Fungi</taxon>
        <taxon>Dikarya</taxon>
        <taxon>Ascomycota</taxon>
        <taxon>Pezizomycotina</taxon>
        <taxon>Leotiomycetes</taxon>
        <taxon>Helotiales</taxon>
        <taxon>Drepanopezizaceae</taxon>
        <taxon>Drepanopeziza</taxon>
    </lineage>
</organism>
<proteinExistence type="predicted"/>